<keyword evidence="4" id="KW-1185">Reference proteome</keyword>
<evidence type="ECO:0000313" key="3">
    <source>
        <dbReference type="EMBL" id="OEU15766.1"/>
    </source>
</evidence>
<proteinExistence type="inferred from homology"/>
<evidence type="ECO:0000313" key="4">
    <source>
        <dbReference type="Proteomes" id="UP000095751"/>
    </source>
</evidence>
<dbReference type="InParanoid" id="A0A1E7FCA2"/>
<dbReference type="PANTHER" id="PTHR11062:SF281">
    <property type="entry name" value="EXOSTOSIN-LIKE 2"/>
    <property type="match status" value="1"/>
</dbReference>
<dbReference type="Proteomes" id="UP000095751">
    <property type="component" value="Unassembled WGS sequence"/>
</dbReference>
<dbReference type="EMBL" id="KV784359">
    <property type="protein sequence ID" value="OEU15766.1"/>
    <property type="molecule type" value="Genomic_DNA"/>
</dbReference>
<dbReference type="InterPro" id="IPR004263">
    <property type="entry name" value="Exostosin"/>
</dbReference>
<gene>
    <name evidence="3" type="ORF">FRACYDRAFT_240462</name>
</gene>
<dbReference type="OrthoDB" id="1924787at2759"/>
<protein>
    <recommendedName>
        <fullName evidence="2">Exostosin GT47 domain-containing protein</fullName>
    </recommendedName>
</protein>
<dbReference type="Pfam" id="PF03016">
    <property type="entry name" value="Exostosin_GT47"/>
    <property type="match status" value="1"/>
</dbReference>
<dbReference type="PANTHER" id="PTHR11062">
    <property type="entry name" value="EXOSTOSIN HEPARAN SULFATE GLYCOSYLTRANSFERASE -RELATED"/>
    <property type="match status" value="1"/>
</dbReference>
<sequence>MRLRTIQHDAIRARSEQNPKTLKLNWKIVVGISWYKIVAKQHALREGTDTTDDTSLLSTEIMTKIQALTHELENSKIRYYVYDDGGLRLPKIRAQANRFDKPWAWKARWGKRFEEYARGEIRWLESLETSTLRTRDPLEADFFVVPIPITATHFWGTTSDRTTALRRLLFGWNHSDSNINSSNNSSNIDESSLFRRFPEKHLAAISTSEKLINWLGLPEAELRLFRNSTLVNDADLTRSDDWLRDQNIIPCDKVEKHGHFESRWFRNVVTLGYSFEAGNPSFFYQPVTMDAWAQKSNWFFYHSRKTPSICNSTIFRHALLPGGHAETLMAQNMGSNNTNNSTNFTHVIQGFRHQPVSIGFDIPYEEWQQKFINSKFCLVIRGDNPGSRSLFRAIRAGCMPVIVSDQLPYYQPIYINTFPDWNDFALVVPEDIFLADPVGSLDAAVDALMQSKLALERKIEGLRLLQRIMTNDMSDSLFVPALAKEILIATRSK</sequence>
<dbReference type="KEGG" id="fcy:FRACYDRAFT_240462"/>
<name>A0A1E7FCA2_9STRA</name>
<feature type="domain" description="Exostosin GT47" evidence="2">
    <location>
        <begin position="324"/>
        <end position="431"/>
    </location>
</feature>
<evidence type="ECO:0000259" key="2">
    <source>
        <dbReference type="Pfam" id="PF03016"/>
    </source>
</evidence>
<dbReference type="InterPro" id="IPR040911">
    <property type="entry name" value="Exostosin_GT47"/>
</dbReference>
<accession>A0A1E7FCA2</accession>
<reference evidence="3 4" key="1">
    <citation type="submission" date="2016-09" db="EMBL/GenBank/DDBJ databases">
        <title>Extensive genetic diversity and differential bi-allelic expression allows diatom success in the polar Southern Ocean.</title>
        <authorList>
            <consortium name="DOE Joint Genome Institute"/>
            <person name="Mock T."/>
            <person name="Otillar R.P."/>
            <person name="Strauss J."/>
            <person name="Dupont C."/>
            <person name="Frickenhaus S."/>
            <person name="Maumus F."/>
            <person name="Mcmullan M."/>
            <person name="Sanges R."/>
            <person name="Schmutz J."/>
            <person name="Toseland A."/>
            <person name="Valas R."/>
            <person name="Veluchamy A."/>
            <person name="Ward B.J."/>
            <person name="Allen A."/>
            <person name="Barry K."/>
            <person name="Falciatore A."/>
            <person name="Ferrante M."/>
            <person name="Fortunato A.E."/>
            <person name="Gloeckner G."/>
            <person name="Gruber A."/>
            <person name="Hipkin R."/>
            <person name="Janech M."/>
            <person name="Kroth P."/>
            <person name="Leese F."/>
            <person name="Lindquist E."/>
            <person name="Lyon B.R."/>
            <person name="Martin J."/>
            <person name="Mayer C."/>
            <person name="Parker M."/>
            <person name="Quesneville H."/>
            <person name="Raymond J."/>
            <person name="Uhlig C."/>
            <person name="Valentin K.U."/>
            <person name="Worden A.Z."/>
            <person name="Armbrust E.V."/>
            <person name="Bowler C."/>
            <person name="Green B."/>
            <person name="Moulton V."/>
            <person name="Van Oosterhout C."/>
            <person name="Grigoriev I."/>
        </authorList>
    </citation>
    <scope>NUCLEOTIDE SEQUENCE [LARGE SCALE GENOMIC DNA]</scope>
    <source>
        <strain evidence="3 4">CCMP1102</strain>
    </source>
</reference>
<dbReference type="GO" id="GO:0016757">
    <property type="term" value="F:glycosyltransferase activity"/>
    <property type="evidence" value="ECO:0007669"/>
    <property type="project" value="InterPro"/>
</dbReference>
<evidence type="ECO:0000256" key="1">
    <source>
        <dbReference type="ARBA" id="ARBA00010271"/>
    </source>
</evidence>
<comment type="similarity">
    <text evidence="1">Belongs to the glycosyltransferase 47 family.</text>
</comment>
<dbReference type="AlphaFoldDB" id="A0A1E7FCA2"/>
<organism evidence="3 4">
    <name type="scientific">Fragilariopsis cylindrus CCMP1102</name>
    <dbReference type="NCBI Taxonomy" id="635003"/>
    <lineage>
        <taxon>Eukaryota</taxon>
        <taxon>Sar</taxon>
        <taxon>Stramenopiles</taxon>
        <taxon>Ochrophyta</taxon>
        <taxon>Bacillariophyta</taxon>
        <taxon>Bacillariophyceae</taxon>
        <taxon>Bacillariophycidae</taxon>
        <taxon>Bacillariales</taxon>
        <taxon>Bacillariaceae</taxon>
        <taxon>Fragilariopsis</taxon>
    </lineage>
</organism>